<organism evidence="5 6">
    <name type="scientific">Sistotremastrum suecicum HHB10207 ss-3</name>
    <dbReference type="NCBI Taxonomy" id="1314776"/>
    <lineage>
        <taxon>Eukaryota</taxon>
        <taxon>Fungi</taxon>
        <taxon>Dikarya</taxon>
        <taxon>Basidiomycota</taxon>
        <taxon>Agaricomycotina</taxon>
        <taxon>Agaricomycetes</taxon>
        <taxon>Sistotremastrales</taxon>
        <taxon>Sistotremastraceae</taxon>
        <taxon>Sistotremastrum</taxon>
    </lineage>
</organism>
<dbReference type="GO" id="GO:0008270">
    <property type="term" value="F:zinc ion binding"/>
    <property type="evidence" value="ECO:0007669"/>
    <property type="project" value="UniProtKB-KW"/>
</dbReference>
<feature type="compositionally biased region" description="Basic and acidic residues" evidence="3">
    <location>
        <begin position="201"/>
        <end position="219"/>
    </location>
</feature>
<keyword evidence="2" id="KW-0862">Zinc</keyword>
<dbReference type="OrthoDB" id="5535068at2759"/>
<evidence type="ECO:0000256" key="3">
    <source>
        <dbReference type="SAM" id="MobiDB-lite"/>
    </source>
</evidence>
<sequence>MPDDSVGSGSQGTAPVSLPKRGSKDAPFTFKGGAVTLKSFFEDYETMCRKYKVPEAQWKDFVQRYMSTTPGDTFEAVSMSHKGDWEDLKARFLRLHNSRRQDQKNTKTDLTTWVKSHYNTRIDSWEDFNRHARKYIRIAEWLQAKDIITEDEKNRLFWSTFSKDTKNILEGWILHINPKIDRAIPYPFSVVEAAVDKAYDPRSFDRENPEPEGEIRSPSDDEGDLSDEGNDTEDDKETLKESLRDAYRAKRVAKAKQQKQEEAALRKPIAAPPPTRSTPKTSSKKDTDDIADLIDQLSNLSLNDKSYASLYYRIVSSDPATKEFLSKPAIKGLLPISQPTSTISSGGPSSRVPLPSSRTGIAATMQRSPITCYGCGKTGHGVSTCPSMQELVDNNTLVRNERGIYTFPNGVAVRRQADENMVSAVSRMLAEETGLADVGIITAVPGTAATSDESTSILATGVVEPPKKKTRFEGVEILKNPMHPNRYPPEAMTDDDVIMEDPAITAAKKRKNPPTPSTSTPRPTRTDEATTQSRSALQSEVQRQTNPTEVVKRVLESPITLPLREFLGVSPSSAKQVTDLLRLTRIHSGPSSNVAAVEVDADTSSSSVAGLTLIKTRPRVLHEQHIRIPVQIYGRPLMATIDPGSQVDLMSQDTFNQLSLLLQKDHPMKIRGVNKGQAGLMPTSGVAMDVPVMIGAIRTQAHFFVGDSSITVILGRPWMRANMVSLDERLDGTFVVFKNSVNGEVIGELNSLPPERIKFWREYYEAGANREEGEEEDDEVEAALQEAVVGVLTVDGVGESEANDEDDVGSAAADVAEEPPAESRDERTEPEPAILI</sequence>
<feature type="region of interest" description="Disordered" evidence="3">
    <location>
        <begin position="505"/>
        <end position="549"/>
    </location>
</feature>
<gene>
    <name evidence="5" type="ORF">SISSUDRAFT_1133625</name>
</gene>
<reference evidence="5 6" key="1">
    <citation type="journal article" date="2016" name="Mol. Biol. Evol.">
        <title>Comparative Genomics of Early-Diverging Mushroom-Forming Fungi Provides Insights into the Origins of Lignocellulose Decay Capabilities.</title>
        <authorList>
            <person name="Nagy L.G."/>
            <person name="Riley R."/>
            <person name="Tritt A."/>
            <person name="Adam C."/>
            <person name="Daum C."/>
            <person name="Floudas D."/>
            <person name="Sun H."/>
            <person name="Yadav J.S."/>
            <person name="Pangilinan J."/>
            <person name="Larsson K.H."/>
            <person name="Matsuura K."/>
            <person name="Barry K."/>
            <person name="Labutti K."/>
            <person name="Kuo R."/>
            <person name="Ohm R.A."/>
            <person name="Bhattacharya S.S."/>
            <person name="Shirouzu T."/>
            <person name="Yoshinaga Y."/>
            <person name="Martin F.M."/>
            <person name="Grigoriev I.V."/>
            <person name="Hibbett D.S."/>
        </authorList>
    </citation>
    <scope>NUCLEOTIDE SEQUENCE [LARGE SCALE GENOMIC DNA]</scope>
    <source>
        <strain evidence="5 6">HHB10207 ss-3</strain>
    </source>
</reference>
<dbReference type="EMBL" id="KV428726">
    <property type="protein sequence ID" value="KZT31221.1"/>
    <property type="molecule type" value="Genomic_DNA"/>
</dbReference>
<keyword evidence="1" id="KW-0507">mRNA processing</keyword>
<name>A0A165WJ94_9AGAM</name>
<feature type="domain" description="CCHC-type" evidence="4">
    <location>
        <begin position="372"/>
        <end position="387"/>
    </location>
</feature>
<dbReference type="STRING" id="1314776.A0A165WJ94"/>
<dbReference type="GO" id="GO:0003676">
    <property type="term" value="F:nucleic acid binding"/>
    <property type="evidence" value="ECO:0007669"/>
    <property type="project" value="InterPro"/>
</dbReference>
<feature type="region of interest" description="Disordered" evidence="3">
    <location>
        <begin position="201"/>
        <end position="288"/>
    </location>
</feature>
<dbReference type="InterPro" id="IPR036875">
    <property type="entry name" value="Znf_CCHC_sf"/>
</dbReference>
<dbReference type="InterPro" id="IPR001878">
    <property type="entry name" value="Znf_CCHC"/>
</dbReference>
<keyword evidence="2" id="KW-0479">Metal-binding</keyword>
<feature type="region of interest" description="Disordered" evidence="3">
    <location>
        <begin position="795"/>
        <end position="836"/>
    </location>
</feature>
<evidence type="ECO:0000313" key="6">
    <source>
        <dbReference type="Proteomes" id="UP000076798"/>
    </source>
</evidence>
<dbReference type="GO" id="GO:0006397">
    <property type="term" value="P:mRNA processing"/>
    <property type="evidence" value="ECO:0007669"/>
    <property type="project" value="UniProtKB-KW"/>
</dbReference>
<feature type="compositionally biased region" description="Basic and acidic residues" evidence="3">
    <location>
        <begin position="237"/>
        <end position="248"/>
    </location>
</feature>
<evidence type="ECO:0000256" key="1">
    <source>
        <dbReference type="ARBA" id="ARBA00022664"/>
    </source>
</evidence>
<feature type="compositionally biased region" description="Polar residues" evidence="3">
    <location>
        <begin position="529"/>
        <end position="548"/>
    </location>
</feature>
<accession>A0A165WJ94</accession>
<proteinExistence type="predicted"/>
<feature type="region of interest" description="Disordered" evidence="3">
    <location>
        <begin position="1"/>
        <end position="25"/>
    </location>
</feature>
<dbReference type="SUPFAM" id="SSF57756">
    <property type="entry name" value="Retrovirus zinc finger-like domains"/>
    <property type="match status" value="1"/>
</dbReference>
<dbReference type="SUPFAM" id="SSF50630">
    <property type="entry name" value="Acid proteases"/>
    <property type="match status" value="1"/>
</dbReference>
<dbReference type="CDD" id="cd00303">
    <property type="entry name" value="retropepsin_like"/>
    <property type="match status" value="1"/>
</dbReference>
<keyword evidence="6" id="KW-1185">Reference proteome</keyword>
<dbReference type="Proteomes" id="UP000076798">
    <property type="component" value="Unassembled WGS sequence"/>
</dbReference>
<dbReference type="AlphaFoldDB" id="A0A165WJ94"/>
<evidence type="ECO:0000256" key="2">
    <source>
        <dbReference type="PROSITE-ProRule" id="PRU00047"/>
    </source>
</evidence>
<feature type="non-terminal residue" evidence="5">
    <location>
        <position position="836"/>
    </location>
</feature>
<feature type="compositionally biased region" description="Basic and acidic residues" evidence="3">
    <location>
        <begin position="821"/>
        <end position="830"/>
    </location>
</feature>
<dbReference type="PROSITE" id="PS50158">
    <property type="entry name" value="ZF_CCHC"/>
    <property type="match status" value="1"/>
</dbReference>
<feature type="compositionally biased region" description="Acidic residues" evidence="3">
    <location>
        <begin position="220"/>
        <end position="236"/>
    </location>
</feature>
<protein>
    <recommendedName>
        <fullName evidence="4">CCHC-type domain-containing protein</fullName>
    </recommendedName>
</protein>
<dbReference type="InterPro" id="IPR021109">
    <property type="entry name" value="Peptidase_aspartic_dom_sf"/>
</dbReference>
<keyword evidence="2" id="KW-0863">Zinc-finger</keyword>
<evidence type="ECO:0000259" key="4">
    <source>
        <dbReference type="PROSITE" id="PS50158"/>
    </source>
</evidence>
<evidence type="ECO:0000313" key="5">
    <source>
        <dbReference type="EMBL" id="KZT31221.1"/>
    </source>
</evidence>
<dbReference type="Gene3D" id="2.40.70.10">
    <property type="entry name" value="Acid Proteases"/>
    <property type="match status" value="1"/>
</dbReference>